<sequence length="433" mass="48989">MTDDLAGAKDLFKQPYYHGYIVREDIGRMLRQVGDFLVRLSIPVAGSEKAYILSVVQKKKRNDKDGKTLKHFIISKTPKGRFMVSKASFATIVELVDHYFIKKNEISCGSNIVLTTPVGRKAWEIDHDNVTVSRVIGEGAFASVHIGKFQCQQTHKELPTAIKCAKLSTITKLQIKEIMKEARLMRKMNHANVIKLYGVAAGKEPLMLVMELATDGALDKYLRKNKVDYETKLKMAVGSAFGIEYLHGIGILHRDIAARNCLYSSGYIKIADFGLSVEGLEYKMEPTCKVPIKWLAPETIRTKMYYKQTDVFTWAIMLWEIFSDGAEPYPDMSNLDVIRKTCKDNYRMSLPEEVPQTLKYFIVSKCWTATYTERPSMTEVAAFLEKETGILRASQMSGGNEDELNEPPKVSGEKEGTKTPNITNKKKHNLLVM</sequence>
<reference evidence="2" key="1">
    <citation type="submission" date="2016-11" db="UniProtKB">
        <authorList>
            <consortium name="WormBaseParasite"/>
        </authorList>
    </citation>
    <scope>IDENTIFICATION</scope>
    <source>
        <strain evidence="2">KR3021</strain>
    </source>
</reference>
<proteinExistence type="predicted"/>
<evidence type="ECO:0000313" key="1">
    <source>
        <dbReference type="Proteomes" id="UP000095286"/>
    </source>
</evidence>
<protein>
    <submittedName>
        <fullName evidence="2">Tyrosine-protein kinase</fullName>
    </submittedName>
</protein>
<dbReference type="WBParaSite" id="RSKR_0000094100.1">
    <property type="protein sequence ID" value="RSKR_0000094100.1"/>
    <property type="gene ID" value="RSKR_0000094100"/>
</dbReference>
<dbReference type="Proteomes" id="UP000095286">
    <property type="component" value="Unplaced"/>
</dbReference>
<evidence type="ECO:0000313" key="2">
    <source>
        <dbReference type="WBParaSite" id="RSKR_0000094100.1"/>
    </source>
</evidence>
<organism evidence="1 2">
    <name type="scientific">Rhabditophanes sp. KR3021</name>
    <dbReference type="NCBI Taxonomy" id="114890"/>
    <lineage>
        <taxon>Eukaryota</taxon>
        <taxon>Metazoa</taxon>
        <taxon>Ecdysozoa</taxon>
        <taxon>Nematoda</taxon>
        <taxon>Chromadorea</taxon>
        <taxon>Rhabditida</taxon>
        <taxon>Tylenchina</taxon>
        <taxon>Panagrolaimomorpha</taxon>
        <taxon>Strongyloidoidea</taxon>
        <taxon>Alloionematidae</taxon>
        <taxon>Rhabditophanes</taxon>
    </lineage>
</organism>
<accession>A0AC35TIG9</accession>
<name>A0AC35TIG9_9BILA</name>